<dbReference type="PROSITE" id="PS51782">
    <property type="entry name" value="LYSM"/>
    <property type="match status" value="1"/>
</dbReference>
<evidence type="ECO:0000313" key="2">
    <source>
        <dbReference type="EMBL" id="MDD0815209.1"/>
    </source>
</evidence>
<evidence type="ECO:0000313" key="3">
    <source>
        <dbReference type="Proteomes" id="UP001528672"/>
    </source>
</evidence>
<gene>
    <name evidence="2" type="ORF">PSQ39_11260</name>
</gene>
<keyword evidence="3" id="KW-1185">Reference proteome</keyword>
<dbReference type="Gene3D" id="3.10.350.10">
    <property type="entry name" value="LysM domain"/>
    <property type="match status" value="1"/>
</dbReference>
<dbReference type="Proteomes" id="UP001528672">
    <property type="component" value="Unassembled WGS sequence"/>
</dbReference>
<sequence length="271" mass="30062">MNEALPPLKLSGLDSTSRQSVVSEIRVLMQIYSGIHRPWRNGILMALDDLAHWSECDAFLQKQMRLFSARLKTSGFPDPDWTYIKAILWVESGANTPDWNTNPMQIGVGNDPGILVVLNGLEKMNLILPPPFRDGLTREKIISDPKLNIAAGVAYLLNRLAISEIRSLPDSNHEAKTNVVRKGDTWALIAKETGTSVPHLKKLNPNLGSQLTEGQLMLVQRVVTQRTITSWRPVNPASIAAAYNGGGDPQYVQKPSFVLDVLAIAQRHRLM</sequence>
<proteinExistence type="predicted"/>
<accession>A0ABT5MGT8</accession>
<dbReference type="InterPro" id="IPR036779">
    <property type="entry name" value="LysM_dom_sf"/>
</dbReference>
<protein>
    <submittedName>
        <fullName evidence="2">LysM peptidoglycan-binding domain-containing protein</fullName>
    </submittedName>
</protein>
<reference evidence="2 3" key="1">
    <citation type="submission" date="2023-02" db="EMBL/GenBank/DDBJ databases">
        <title>Bacterial whole genome sequence for Curvibacter sp. HBC28.</title>
        <authorList>
            <person name="Le V."/>
            <person name="Ko S.-R."/>
            <person name="Ahn C.-Y."/>
            <person name="Oh H.-M."/>
        </authorList>
    </citation>
    <scope>NUCLEOTIDE SEQUENCE [LARGE SCALE GENOMIC DNA]</scope>
    <source>
        <strain evidence="2 3">HBC28</strain>
    </source>
</reference>
<comment type="caution">
    <text evidence="2">The sequence shown here is derived from an EMBL/GenBank/DDBJ whole genome shotgun (WGS) entry which is preliminary data.</text>
</comment>
<dbReference type="EMBL" id="JAQSIO010000003">
    <property type="protein sequence ID" value="MDD0815209.1"/>
    <property type="molecule type" value="Genomic_DNA"/>
</dbReference>
<organism evidence="2 3">
    <name type="scientific">Curvibacter microcysteis</name>
    <dbReference type="NCBI Taxonomy" id="3026419"/>
    <lineage>
        <taxon>Bacteria</taxon>
        <taxon>Pseudomonadati</taxon>
        <taxon>Pseudomonadota</taxon>
        <taxon>Betaproteobacteria</taxon>
        <taxon>Burkholderiales</taxon>
        <taxon>Comamonadaceae</taxon>
        <taxon>Curvibacter</taxon>
    </lineage>
</organism>
<feature type="domain" description="LysM" evidence="1">
    <location>
        <begin position="176"/>
        <end position="224"/>
    </location>
</feature>
<name>A0ABT5MGT8_9BURK</name>
<dbReference type="RefSeq" id="WP_273926861.1">
    <property type="nucleotide sequence ID" value="NZ_JAQSIO010000003.1"/>
</dbReference>
<dbReference type="InterPro" id="IPR018392">
    <property type="entry name" value="LysM"/>
</dbReference>
<dbReference type="CDD" id="cd00118">
    <property type="entry name" value="LysM"/>
    <property type="match status" value="1"/>
</dbReference>
<evidence type="ECO:0000259" key="1">
    <source>
        <dbReference type="PROSITE" id="PS51782"/>
    </source>
</evidence>
<dbReference type="Pfam" id="PF01476">
    <property type="entry name" value="LysM"/>
    <property type="match status" value="1"/>
</dbReference>
<dbReference type="SUPFAM" id="SSF54106">
    <property type="entry name" value="LysM domain"/>
    <property type="match status" value="1"/>
</dbReference>